<evidence type="ECO:0000313" key="3">
    <source>
        <dbReference type="EMBL" id="KGA18741.1"/>
    </source>
</evidence>
<evidence type="ECO:0000259" key="2">
    <source>
        <dbReference type="Pfam" id="PF04235"/>
    </source>
</evidence>
<feature type="transmembrane region" description="Helical" evidence="1">
    <location>
        <begin position="86"/>
        <end position="103"/>
    </location>
</feature>
<dbReference type="AlphaFoldDB" id="A0A094QWI0"/>
<feature type="transmembrane region" description="Helical" evidence="1">
    <location>
        <begin position="343"/>
        <end position="362"/>
    </location>
</feature>
<dbReference type="PANTHER" id="PTHR30590">
    <property type="entry name" value="INNER MEMBRANE PROTEIN"/>
    <property type="match status" value="1"/>
</dbReference>
<sequence length="381" mass="42413">MKQRDIAPDVLRGFALLGILVVNIQFMGLNSGEGARGELTQGLANGTATFIIASIFAGKFYLLFSFLFGYSSNYIIRGDGANRARWVKRCFALIALGALHFTFLWHGDIIFLYGIFGLLLIPFFFRADRTLKIWTRIVFITSSTLVLLVGALVYIAERYLPTESFQAPMESKLDSVLVNGTFLEAIPARLEIWVYGITTGVFLQGGLAFAAFLLGLRMARSNFLSSPMDAKMNTSLMKKGFFIGAPIQIVAAIALVRNEHTAEPSEAIYLISLFTSFIAAPLMSIFFISVIRKMVEDKPSFVTWMVPAGKMSLTVYISQSIITSLIFGPWGLGLFQKLETWEVVLLALGIWLALVYLATIWLQKFSQGPLEKMVNTLTRNR</sequence>
<reference evidence="3" key="1">
    <citation type="submission" date="2014-06" db="EMBL/GenBank/DDBJ databases">
        <title>Key roles for freshwater Actinobacteria revealed by deep metagenomic sequencing.</title>
        <authorList>
            <person name="Ghai R."/>
            <person name="Mizuno C.M."/>
            <person name="Picazo A."/>
            <person name="Camacho A."/>
            <person name="Rodriguez-Valera F."/>
        </authorList>
    </citation>
    <scope>NUCLEOTIDE SEQUENCE</scope>
</reference>
<dbReference type="InterPro" id="IPR052529">
    <property type="entry name" value="Bact_Transport_Assoc"/>
</dbReference>
<feature type="transmembrane region" description="Helical" evidence="1">
    <location>
        <begin position="137"/>
        <end position="156"/>
    </location>
</feature>
<keyword evidence="1" id="KW-1133">Transmembrane helix</keyword>
<dbReference type="Pfam" id="PF04235">
    <property type="entry name" value="DUF418"/>
    <property type="match status" value="1"/>
</dbReference>
<accession>A0A094QWI0</accession>
<keyword evidence="1" id="KW-0812">Transmembrane</keyword>
<name>A0A094QWI0_9ZZZZ</name>
<dbReference type="PANTHER" id="PTHR30590:SF2">
    <property type="entry name" value="INNER MEMBRANE PROTEIN"/>
    <property type="match status" value="1"/>
</dbReference>
<feature type="transmembrane region" description="Helical" evidence="1">
    <location>
        <begin position="312"/>
        <end position="331"/>
    </location>
</feature>
<gene>
    <name evidence="3" type="ORF">GM51_7865</name>
</gene>
<dbReference type="InterPro" id="IPR007349">
    <property type="entry name" value="DUF418"/>
</dbReference>
<proteinExistence type="predicted"/>
<organism evidence="3">
    <name type="scientific">freshwater metagenome</name>
    <dbReference type="NCBI Taxonomy" id="449393"/>
    <lineage>
        <taxon>unclassified sequences</taxon>
        <taxon>metagenomes</taxon>
        <taxon>ecological metagenomes</taxon>
    </lineage>
</organism>
<dbReference type="EMBL" id="JNSL01000039">
    <property type="protein sequence ID" value="KGA18741.1"/>
    <property type="molecule type" value="Genomic_DNA"/>
</dbReference>
<feature type="transmembrane region" description="Helical" evidence="1">
    <location>
        <begin position="236"/>
        <end position="256"/>
    </location>
</feature>
<feature type="transmembrane region" description="Helical" evidence="1">
    <location>
        <begin position="192"/>
        <end position="216"/>
    </location>
</feature>
<feature type="transmembrane region" description="Helical" evidence="1">
    <location>
        <begin position="48"/>
        <end position="70"/>
    </location>
</feature>
<comment type="caution">
    <text evidence="3">The sequence shown here is derived from an EMBL/GenBank/DDBJ whole genome shotgun (WGS) entry which is preliminary data.</text>
</comment>
<feature type="transmembrane region" description="Helical" evidence="1">
    <location>
        <begin position="268"/>
        <end position="291"/>
    </location>
</feature>
<feature type="transmembrane region" description="Helical" evidence="1">
    <location>
        <begin position="109"/>
        <end position="125"/>
    </location>
</feature>
<keyword evidence="1" id="KW-0472">Membrane</keyword>
<feature type="transmembrane region" description="Helical" evidence="1">
    <location>
        <begin position="10"/>
        <end position="28"/>
    </location>
</feature>
<feature type="domain" description="DUF418" evidence="2">
    <location>
        <begin position="229"/>
        <end position="378"/>
    </location>
</feature>
<protein>
    <submittedName>
        <fullName evidence="3">Putative membrane protein</fullName>
    </submittedName>
</protein>
<evidence type="ECO:0000256" key="1">
    <source>
        <dbReference type="SAM" id="Phobius"/>
    </source>
</evidence>